<name>A0ABP7E471_9ACTN</name>
<feature type="compositionally biased region" description="Basic residues" evidence="2">
    <location>
        <begin position="216"/>
        <end position="225"/>
    </location>
</feature>
<accession>A0ABP7E471</accession>
<dbReference type="SMART" id="SM00855">
    <property type="entry name" value="PGAM"/>
    <property type="match status" value="1"/>
</dbReference>
<dbReference type="EMBL" id="BAAAYX010000014">
    <property type="protein sequence ID" value="GAA3712920.1"/>
    <property type="molecule type" value="Genomic_DNA"/>
</dbReference>
<dbReference type="Gene3D" id="3.40.50.1240">
    <property type="entry name" value="Phosphoglycerate mutase-like"/>
    <property type="match status" value="1"/>
</dbReference>
<dbReference type="Proteomes" id="UP001500051">
    <property type="component" value="Unassembled WGS sequence"/>
</dbReference>
<dbReference type="NCBIfam" id="TIGR03848">
    <property type="entry name" value="MSMEG_4193"/>
    <property type="match status" value="1"/>
</dbReference>
<protein>
    <submittedName>
        <fullName evidence="3">Histidine phosphatase family protein</fullName>
    </submittedName>
</protein>
<keyword evidence="4" id="KW-1185">Reference proteome</keyword>
<dbReference type="CDD" id="cd07067">
    <property type="entry name" value="HP_PGM_like"/>
    <property type="match status" value="1"/>
</dbReference>
<evidence type="ECO:0000313" key="3">
    <source>
        <dbReference type="EMBL" id="GAA3712920.1"/>
    </source>
</evidence>
<dbReference type="Pfam" id="PF00300">
    <property type="entry name" value="His_Phos_1"/>
    <property type="match status" value="1"/>
</dbReference>
<dbReference type="InterPro" id="IPR022492">
    <property type="entry name" value="Phosphomutase_MSMEG4193_put"/>
</dbReference>
<comment type="caution">
    <text evidence="3">The sequence shown here is derived from an EMBL/GenBank/DDBJ whole genome shotgun (WGS) entry which is preliminary data.</text>
</comment>
<dbReference type="SUPFAM" id="SSF53254">
    <property type="entry name" value="Phosphoglycerate mutase-like"/>
    <property type="match status" value="1"/>
</dbReference>
<dbReference type="InterPro" id="IPR029033">
    <property type="entry name" value="His_PPase_superfam"/>
</dbReference>
<dbReference type="RefSeq" id="WP_344813728.1">
    <property type="nucleotide sequence ID" value="NZ_BAAAYX010000014.1"/>
</dbReference>
<evidence type="ECO:0000256" key="1">
    <source>
        <dbReference type="ARBA" id="ARBA00022801"/>
    </source>
</evidence>
<reference evidence="4" key="1">
    <citation type="journal article" date="2019" name="Int. J. Syst. Evol. Microbiol.">
        <title>The Global Catalogue of Microorganisms (GCM) 10K type strain sequencing project: providing services to taxonomists for standard genome sequencing and annotation.</title>
        <authorList>
            <consortium name="The Broad Institute Genomics Platform"/>
            <consortium name="The Broad Institute Genome Sequencing Center for Infectious Disease"/>
            <person name="Wu L."/>
            <person name="Ma J."/>
        </authorList>
    </citation>
    <scope>NUCLEOTIDE SEQUENCE [LARGE SCALE GENOMIC DNA]</scope>
    <source>
        <strain evidence="4">JCM 16548</strain>
    </source>
</reference>
<evidence type="ECO:0000256" key="2">
    <source>
        <dbReference type="SAM" id="MobiDB-lite"/>
    </source>
</evidence>
<dbReference type="PANTHER" id="PTHR46517">
    <property type="entry name" value="FRUCTOSE-2,6-BISPHOSPHATASE TIGAR"/>
    <property type="match status" value="1"/>
</dbReference>
<proteinExistence type="predicted"/>
<evidence type="ECO:0000313" key="4">
    <source>
        <dbReference type="Proteomes" id="UP001500051"/>
    </source>
</evidence>
<feature type="region of interest" description="Disordered" evidence="2">
    <location>
        <begin position="205"/>
        <end position="244"/>
    </location>
</feature>
<keyword evidence="1" id="KW-0378">Hydrolase</keyword>
<organism evidence="3 4">
    <name type="scientific">Microlunatus aurantiacus</name>
    <dbReference type="NCBI Taxonomy" id="446786"/>
    <lineage>
        <taxon>Bacteria</taxon>
        <taxon>Bacillati</taxon>
        <taxon>Actinomycetota</taxon>
        <taxon>Actinomycetes</taxon>
        <taxon>Propionibacteriales</taxon>
        <taxon>Propionibacteriaceae</taxon>
        <taxon>Microlunatus</taxon>
    </lineage>
</organism>
<dbReference type="InterPro" id="IPR051695">
    <property type="entry name" value="Phosphoglycerate_Mutase"/>
</dbReference>
<dbReference type="PANTHER" id="PTHR46517:SF1">
    <property type="entry name" value="FRUCTOSE-2,6-BISPHOSPHATASE TIGAR"/>
    <property type="match status" value="1"/>
</dbReference>
<sequence>MATVLLVRHGRTSANTAGILAGRSPGVELDDFGRTQAGTLGERMAAVPLATLVSSPLRRCRQTLQALVSARAEPVPTAVDAGLIECGYGDWTGKSLKELSKEKLWTTVQQQPSAVRFPGGEAMTEMAARAVGAVRTWDQKVTETHGGDAVWVAVSHGDVIKAILADALGTHLDTFQRIMVNPASVSVVRYTDTRPYVVTMNSSGSDLAAMFPPRKPAAKRSRRSRPASDDAPVGGGLGSQEPTA</sequence>
<dbReference type="InterPro" id="IPR013078">
    <property type="entry name" value="His_Pase_superF_clade-1"/>
</dbReference>
<gene>
    <name evidence="3" type="ORF">GCM10022204_34870</name>
</gene>